<dbReference type="SUPFAM" id="SSF54695">
    <property type="entry name" value="POZ domain"/>
    <property type="match status" value="1"/>
</dbReference>
<dbReference type="VEuPathDB" id="FungiDB:LEMA_P008780.1"/>
<feature type="domain" description="BTB" evidence="1">
    <location>
        <begin position="75"/>
        <end position="141"/>
    </location>
</feature>
<dbReference type="InterPro" id="IPR000210">
    <property type="entry name" value="BTB/POZ_dom"/>
</dbReference>
<proteinExistence type="predicted"/>
<dbReference type="OMA" id="FLLIKSW"/>
<evidence type="ECO:0000313" key="2">
    <source>
        <dbReference type="EMBL" id="CBY02091.1"/>
    </source>
</evidence>
<gene>
    <name evidence="2" type="ORF">LEMA_P008780.1</name>
</gene>
<dbReference type="PROSITE" id="PS50097">
    <property type="entry name" value="BTB"/>
    <property type="match status" value="1"/>
</dbReference>
<dbReference type="STRING" id="985895.E5AC89"/>
<dbReference type="RefSeq" id="XP_003845570.1">
    <property type="nucleotide sequence ID" value="XM_003845522.1"/>
</dbReference>
<dbReference type="PANTHER" id="PTHR47843:SF5">
    <property type="entry name" value="BTB_POZ DOMAIN PROTEIN"/>
    <property type="match status" value="1"/>
</dbReference>
<dbReference type="eggNOG" id="ENOG502SP2V">
    <property type="taxonomic scope" value="Eukaryota"/>
</dbReference>
<dbReference type="GeneID" id="13286653"/>
<accession>E5AC89</accession>
<evidence type="ECO:0000313" key="3">
    <source>
        <dbReference type="Proteomes" id="UP000002668"/>
    </source>
</evidence>
<dbReference type="Pfam" id="PF00651">
    <property type="entry name" value="BTB"/>
    <property type="match status" value="1"/>
</dbReference>
<name>E5AC89_LEPMJ</name>
<dbReference type="Proteomes" id="UP000002668">
    <property type="component" value="Genome"/>
</dbReference>
<sequence>MSGFNFGATRPASTPSLIATSGASSAGASSAAARPTAKSKSGAITSSDNTSIMSLFAQRACPQAVLKSYKSGDYTDLIISCGDLIFNVHRVVVCSTCDFFKKSVSFGKEQEDGRINLPDDDPEMIRRLIAFCYLGNYDPCDDLFLNSLDSLKQYASTTSLAPTSHSRYRRGGLFAAPDPCSCLMPMTQNFKQAIMKPKSDGVPSDYTIVKKPDHSAEVAEPLTIHATMYALADKYQVDGLAALARDKFESCLHHHANTNDFVNAVQITYSTTLETNRRLRDTVYNAFLTHFHVNLASIPGIEAKLECIDDLSFHLIKAWPLKTEPAKPATKPINSTPGLFGLPNISPAASSSAAPQPSMSLFGRSP</sequence>
<dbReference type="Gene3D" id="3.30.710.10">
    <property type="entry name" value="Potassium Channel Kv1.1, Chain A"/>
    <property type="match status" value="1"/>
</dbReference>
<dbReference type="EMBL" id="FP929139">
    <property type="protein sequence ID" value="CBY02091.1"/>
    <property type="molecule type" value="Genomic_DNA"/>
</dbReference>
<reference evidence="3" key="1">
    <citation type="journal article" date="2011" name="Nat. Commun.">
        <title>Effector diversification within compartments of the Leptosphaeria maculans genome affected by Repeat-Induced Point mutations.</title>
        <authorList>
            <person name="Rouxel T."/>
            <person name="Grandaubert J."/>
            <person name="Hane J.K."/>
            <person name="Hoede C."/>
            <person name="van de Wouw A.P."/>
            <person name="Couloux A."/>
            <person name="Dominguez V."/>
            <person name="Anthouard V."/>
            <person name="Bally P."/>
            <person name="Bourras S."/>
            <person name="Cozijnsen A.J."/>
            <person name="Ciuffetti L.M."/>
            <person name="Degrave A."/>
            <person name="Dilmaghani A."/>
            <person name="Duret L."/>
            <person name="Fudal I."/>
            <person name="Goodwin S.B."/>
            <person name="Gout L."/>
            <person name="Glaser N."/>
            <person name="Linglin J."/>
            <person name="Kema G.H.J."/>
            <person name="Lapalu N."/>
            <person name="Lawrence C.B."/>
            <person name="May K."/>
            <person name="Meyer M."/>
            <person name="Ollivier B."/>
            <person name="Poulain J."/>
            <person name="Schoch C.L."/>
            <person name="Simon A."/>
            <person name="Spatafora J.W."/>
            <person name="Stachowiak A."/>
            <person name="Turgeon B.G."/>
            <person name="Tyler B.M."/>
            <person name="Vincent D."/>
            <person name="Weissenbach J."/>
            <person name="Amselem J."/>
            <person name="Quesneville H."/>
            <person name="Oliver R.P."/>
            <person name="Wincker P."/>
            <person name="Balesdent M.-H."/>
            <person name="Howlett B.J."/>
        </authorList>
    </citation>
    <scope>NUCLEOTIDE SEQUENCE [LARGE SCALE GENOMIC DNA]</scope>
    <source>
        <strain evidence="3">JN3 / isolate v23.1.3 / race Av1-4-5-6-7-8</strain>
    </source>
</reference>
<dbReference type="AlphaFoldDB" id="E5AC89"/>
<evidence type="ECO:0000259" key="1">
    <source>
        <dbReference type="PROSITE" id="PS50097"/>
    </source>
</evidence>
<keyword evidence="3" id="KW-1185">Reference proteome</keyword>
<dbReference type="SMART" id="SM00225">
    <property type="entry name" value="BTB"/>
    <property type="match status" value="1"/>
</dbReference>
<dbReference type="InterPro" id="IPR011333">
    <property type="entry name" value="SKP1/BTB/POZ_sf"/>
</dbReference>
<protein>
    <recommendedName>
        <fullName evidence="1">BTB domain-containing protein</fullName>
    </recommendedName>
</protein>
<dbReference type="CDD" id="cd18186">
    <property type="entry name" value="BTB_POZ_ZBTB_KLHL-like"/>
    <property type="match status" value="1"/>
</dbReference>
<dbReference type="OrthoDB" id="6359816at2759"/>
<organism evidence="2 3">
    <name type="scientific">Leptosphaeria maculans (strain JN3 / isolate v23.1.3 / race Av1-4-5-6-7-8)</name>
    <name type="common">Blackleg fungus</name>
    <name type="synonym">Phoma lingam</name>
    <dbReference type="NCBI Taxonomy" id="985895"/>
    <lineage>
        <taxon>Eukaryota</taxon>
        <taxon>Fungi</taxon>
        <taxon>Dikarya</taxon>
        <taxon>Ascomycota</taxon>
        <taxon>Pezizomycotina</taxon>
        <taxon>Dothideomycetes</taxon>
        <taxon>Pleosporomycetidae</taxon>
        <taxon>Pleosporales</taxon>
        <taxon>Pleosporineae</taxon>
        <taxon>Leptosphaeriaceae</taxon>
        <taxon>Plenodomus</taxon>
        <taxon>Plenodomus lingam/Leptosphaeria maculans species complex</taxon>
    </lineage>
</organism>
<dbReference type="HOGENOM" id="CLU_057752_5_2_1"/>
<dbReference type="InParanoid" id="E5AC89"/>
<dbReference type="PANTHER" id="PTHR47843">
    <property type="entry name" value="BTB DOMAIN-CONTAINING PROTEIN-RELATED"/>
    <property type="match status" value="1"/>
</dbReference>